<dbReference type="InterPro" id="IPR032823">
    <property type="entry name" value="BCA_ABC_TP_C"/>
</dbReference>
<sequence>MLEIRSLSKSFGGVKATDNVTLDFTDGSLTAVIGPNGAGKSTFFNLITGALKPDAGQILLNGLDLAGRTPPEIVRHGIGRAFQVASIFPSLTVQETMLAAVCADQRKASVLHRRFPLAETRDRAEHAMELLGLASKRNRTAATLSHGDQKLLDIALALVLDPKVLLLDEPTAGMGTEERWRMIEKVRELWETQKITVVFIEHDMDIVFKIAPEIVVLCYGRILATGKPDAIRRNEAVIEAYLGTEHHAGITV</sequence>
<dbReference type="SMART" id="SM00382">
    <property type="entry name" value="AAA"/>
    <property type="match status" value="1"/>
</dbReference>
<dbReference type="InterPro" id="IPR003439">
    <property type="entry name" value="ABC_transporter-like_ATP-bd"/>
</dbReference>
<dbReference type="AlphaFoldDB" id="A0A0R3MUT6"/>
<dbReference type="PROSITE" id="PS50893">
    <property type="entry name" value="ABC_TRANSPORTER_2"/>
    <property type="match status" value="1"/>
</dbReference>
<evidence type="ECO:0000313" key="8">
    <source>
        <dbReference type="Proteomes" id="UP000052023"/>
    </source>
</evidence>
<dbReference type="GO" id="GO:0015808">
    <property type="term" value="P:L-alanine transport"/>
    <property type="evidence" value="ECO:0007669"/>
    <property type="project" value="TreeGrafter"/>
</dbReference>
<dbReference type="SUPFAM" id="SSF52540">
    <property type="entry name" value="P-loop containing nucleoside triphosphate hydrolases"/>
    <property type="match status" value="1"/>
</dbReference>
<dbReference type="Pfam" id="PF00005">
    <property type="entry name" value="ABC_tran"/>
    <property type="match status" value="1"/>
</dbReference>
<dbReference type="GO" id="GO:0005524">
    <property type="term" value="F:ATP binding"/>
    <property type="evidence" value="ECO:0007669"/>
    <property type="project" value="UniProtKB-KW"/>
</dbReference>
<comment type="function">
    <text evidence="5">Involved in beta-(1--&gt;2)glucan export. Transmembrane domains (TMD) form a pore in the inner membrane and the ATP-binding domain (NBD) is responsible for energy generation.</text>
</comment>
<evidence type="ECO:0000313" key="7">
    <source>
        <dbReference type="EMBL" id="KRR21597.1"/>
    </source>
</evidence>
<dbReference type="RefSeq" id="WP_057845879.1">
    <property type="nucleotide sequence ID" value="NZ_LLYA01000171.1"/>
</dbReference>
<dbReference type="GO" id="GO:0015192">
    <property type="term" value="F:L-phenylalanine transmembrane transporter activity"/>
    <property type="evidence" value="ECO:0007669"/>
    <property type="project" value="TreeGrafter"/>
</dbReference>
<dbReference type="CDD" id="cd03219">
    <property type="entry name" value="ABC_Mj1267_LivG_branched"/>
    <property type="match status" value="1"/>
</dbReference>
<dbReference type="GO" id="GO:1903806">
    <property type="term" value="P:L-isoleucine import across plasma membrane"/>
    <property type="evidence" value="ECO:0007669"/>
    <property type="project" value="TreeGrafter"/>
</dbReference>
<keyword evidence="3" id="KW-0547">Nucleotide-binding</keyword>
<dbReference type="GO" id="GO:0015188">
    <property type="term" value="F:L-isoleucine transmembrane transporter activity"/>
    <property type="evidence" value="ECO:0007669"/>
    <property type="project" value="TreeGrafter"/>
</dbReference>
<keyword evidence="8" id="KW-1185">Reference proteome</keyword>
<evidence type="ECO:0000256" key="4">
    <source>
        <dbReference type="ARBA" id="ARBA00022840"/>
    </source>
</evidence>
<dbReference type="GO" id="GO:1903805">
    <property type="term" value="P:L-valine import across plasma membrane"/>
    <property type="evidence" value="ECO:0007669"/>
    <property type="project" value="TreeGrafter"/>
</dbReference>
<feature type="domain" description="ABC transporter" evidence="6">
    <location>
        <begin position="2"/>
        <end position="244"/>
    </location>
</feature>
<protein>
    <submittedName>
        <fullName evidence="7">ABC transporter ATP-binding protein</fullName>
    </submittedName>
</protein>
<comment type="similarity">
    <text evidence="1">Belongs to the ABC transporter superfamily.</text>
</comment>
<dbReference type="EMBL" id="LLYA01000171">
    <property type="protein sequence ID" value="KRR21597.1"/>
    <property type="molecule type" value="Genomic_DNA"/>
</dbReference>
<dbReference type="PROSITE" id="PS00211">
    <property type="entry name" value="ABC_TRANSPORTER_1"/>
    <property type="match status" value="1"/>
</dbReference>
<dbReference type="GO" id="GO:0042941">
    <property type="term" value="P:D-alanine transmembrane transport"/>
    <property type="evidence" value="ECO:0007669"/>
    <property type="project" value="TreeGrafter"/>
</dbReference>
<evidence type="ECO:0000256" key="5">
    <source>
        <dbReference type="ARBA" id="ARBA00024722"/>
    </source>
</evidence>
<keyword evidence="4 7" id="KW-0067">ATP-binding</keyword>
<comment type="caution">
    <text evidence="7">The sequence shown here is derived from an EMBL/GenBank/DDBJ whole genome shotgun (WGS) entry which is preliminary data.</text>
</comment>
<evidence type="ECO:0000256" key="3">
    <source>
        <dbReference type="ARBA" id="ARBA00022741"/>
    </source>
</evidence>
<keyword evidence="2" id="KW-0813">Transport</keyword>
<name>A0A0R3MUT6_9BRAD</name>
<dbReference type="InterPro" id="IPR003593">
    <property type="entry name" value="AAA+_ATPase"/>
</dbReference>
<dbReference type="Proteomes" id="UP000052023">
    <property type="component" value="Unassembled WGS sequence"/>
</dbReference>
<evidence type="ECO:0000256" key="1">
    <source>
        <dbReference type="ARBA" id="ARBA00005417"/>
    </source>
</evidence>
<evidence type="ECO:0000256" key="2">
    <source>
        <dbReference type="ARBA" id="ARBA00022448"/>
    </source>
</evidence>
<dbReference type="Pfam" id="PF12399">
    <property type="entry name" value="BCA_ABC_TP_C"/>
    <property type="match status" value="1"/>
</dbReference>
<dbReference type="GO" id="GO:0005886">
    <property type="term" value="C:plasma membrane"/>
    <property type="evidence" value="ECO:0007669"/>
    <property type="project" value="TreeGrafter"/>
</dbReference>
<dbReference type="InterPro" id="IPR017871">
    <property type="entry name" value="ABC_transporter-like_CS"/>
</dbReference>
<reference evidence="7 8" key="1">
    <citation type="submission" date="2014-03" db="EMBL/GenBank/DDBJ databases">
        <title>Bradyrhizobium valentinum sp. nov., isolated from effective nodules of Lupinus mariae-josephae, a lupine endemic of basic-lime soils in Eastern Spain.</title>
        <authorList>
            <person name="Duran D."/>
            <person name="Rey L."/>
            <person name="Navarro A."/>
            <person name="Busquets A."/>
            <person name="Imperial J."/>
            <person name="Ruiz-Argueso T."/>
        </authorList>
    </citation>
    <scope>NUCLEOTIDE SEQUENCE [LARGE SCALE GENOMIC DNA]</scope>
    <source>
        <strain evidence="7 8">Ro19</strain>
    </source>
</reference>
<evidence type="ECO:0000259" key="6">
    <source>
        <dbReference type="PROSITE" id="PS50893"/>
    </source>
</evidence>
<dbReference type="PANTHER" id="PTHR45772:SF7">
    <property type="entry name" value="AMINO ACID ABC TRANSPORTER ATP-BINDING PROTEIN"/>
    <property type="match status" value="1"/>
</dbReference>
<accession>A0A0R3MUT6</accession>
<dbReference type="GO" id="GO:0005304">
    <property type="term" value="F:L-valine transmembrane transporter activity"/>
    <property type="evidence" value="ECO:0007669"/>
    <property type="project" value="TreeGrafter"/>
</dbReference>
<dbReference type="InterPro" id="IPR051120">
    <property type="entry name" value="ABC_AA/LPS_Transport"/>
</dbReference>
<organism evidence="7 8">
    <name type="scientific">Bradyrhizobium retamae</name>
    <dbReference type="NCBI Taxonomy" id="1300035"/>
    <lineage>
        <taxon>Bacteria</taxon>
        <taxon>Pseudomonadati</taxon>
        <taxon>Pseudomonadota</taxon>
        <taxon>Alphaproteobacteria</taxon>
        <taxon>Hyphomicrobiales</taxon>
        <taxon>Nitrobacteraceae</taxon>
        <taxon>Bradyrhizobium</taxon>
    </lineage>
</organism>
<dbReference type="GO" id="GO:0016887">
    <property type="term" value="F:ATP hydrolysis activity"/>
    <property type="evidence" value="ECO:0007669"/>
    <property type="project" value="InterPro"/>
</dbReference>
<dbReference type="Gene3D" id="3.40.50.300">
    <property type="entry name" value="P-loop containing nucleotide triphosphate hydrolases"/>
    <property type="match status" value="1"/>
</dbReference>
<dbReference type="PANTHER" id="PTHR45772">
    <property type="entry name" value="CONSERVED COMPONENT OF ABC TRANSPORTER FOR NATURAL AMINO ACIDS-RELATED"/>
    <property type="match status" value="1"/>
</dbReference>
<proteinExistence type="inferred from homology"/>
<dbReference type="OrthoDB" id="9779872at2"/>
<dbReference type="InterPro" id="IPR027417">
    <property type="entry name" value="P-loop_NTPase"/>
</dbReference>
<gene>
    <name evidence="7" type="ORF">CQ13_30850</name>
</gene>